<organism evidence="2 3">
    <name type="scientific">Meloidogyne incognita</name>
    <name type="common">Southern root-knot nematode worm</name>
    <name type="synonym">Oxyuris incognita</name>
    <dbReference type="NCBI Taxonomy" id="6306"/>
    <lineage>
        <taxon>Eukaryota</taxon>
        <taxon>Metazoa</taxon>
        <taxon>Ecdysozoa</taxon>
        <taxon>Nematoda</taxon>
        <taxon>Chromadorea</taxon>
        <taxon>Rhabditida</taxon>
        <taxon>Tylenchina</taxon>
        <taxon>Tylenchomorpha</taxon>
        <taxon>Tylenchoidea</taxon>
        <taxon>Meloidogynidae</taxon>
        <taxon>Meloidogyninae</taxon>
        <taxon>Meloidogyne</taxon>
        <taxon>Meloidogyne incognita group</taxon>
    </lineage>
</organism>
<dbReference type="PROSITE" id="PS50181">
    <property type="entry name" value="FBOX"/>
    <property type="match status" value="1"/>
</dbReference>
<feature type="domain" description="F-box" evidence="1">
    <location>
        <begin position="1"/>
        <end position="45"/>
    </location>
</feature>
<evidence type="ECO:0000259" key="1">
    <source>
        <dbReference type="PROSITE" id="PS50181"/>
    </source>
</evidence>
<evidence type="ECO:0000313" key="3">
    <source>
        <dbReference type="WBParaSite" id="Minc3s00276g09202"/>
    </source>
</evidence>
<dbReference type="InterPro" id="IPR001810">
    <property type="entry name" value="F-box_dom"/>
</dbReference>
<accession>A0A914L4X4</accession>
<dbReference type="WBParaSite" id="Minc3s00276g09202">
    <property type="protein sequence ID" value="Minc3s00276g09202"/>
    <property type="gene ID" value="Minc3s00276g09202"/>
</dbReference>
<protein>
    <submittedName>
        <fullName evidence="3">F-box domain-containing protein</fullName>
    </submittedName>
</protein>
<proteinExistence type="predicted"/>
<reference evidence="3" key="1">
    <citation type="submission" date="2022-11" db="UniProtKB">
        <authorList>
            <consortium name="WormBaseParasite"/>
        </authorList>
    </citation>
    <scope>IDENTIFICATION</scope>
</reference>
<evidence type="ECO:0000313" key="2">
    <source>
        <dbReference type="Proteomes" id="UP000887563"/>
    </source>
</evidence>
<dbReference type="AlphaFoldDB" id="A0A914L4X4"/>
<keyword evidence="2" id="KW-1185">Reference proteome</keyword>
<sequence length="350" mass="41307">MFSLPPEVQFDVLKCLDFEQLFSLKQANFYIRNLINKYEGGLARIAIYRLRMTVAERFYKKYIKPENYDFILNDQLKEEWEKAMAESIPLFFHGVEHIQDDMESIAFLMEMPDSDESSGLRFGQLILPIIPKTIEEMIFVRYCLEQLFNWFFHCAEFDNIIFNPKMINLLFDNDKTIPRQFHVQELTLVAGNDMKVSLRDTGLPINENIFEFALNHFVIYDNLGFSLNQNNIGKYIDVLFNIIINEGSKLPEICFNIKSSILYYRIIEYITTSKDVSKMVPTITLNCGLIVPLNERAENVENTQEYGSKVIKYQFSNIYCPKVKFSFWHQNMKFFNGEDLIEIKKMEEKN</sequence>
<name>A0A914L4X4_MELIC</name>
<dbReference type="Proteomes" id="UP000887563">
    <property type="component" value="Unplaced"/>
</dbReference>